<dbReference type="AlphaFoldDB" id="A0A0W1KJ71"/>
<feature type="region of interest" description="Disordered" evidence="1">
    <location>
        <begin position="212"/>
        <end position="295"/>
    </location>
</feature>
<keyword evidence="2" id="KW-1133">Transmembrane helix</keyword>
<gene>
    <name evidence="3" type="ORF">AQZ59_01648</name>
</gene>
<dbReference type="PATRIC" id="fig|59561.3.peg.1641"/>
<comment type="caution">
    <text evidence="3">The sequence shown here is derived from an EMBL/GenBank/DDBJ whole genome shotgun (WGS) entry which is preliminary data.</text>
</comment>
<name>A0A0W1KJ71_9ACTO</name>
<reference evidence="3 4" key="1">
    <citation type="submission" date="2015-11" db="EMBL/GenBank/DDBJ databases">
        <title>Draft Genome Sequence of the Type Strain Trueperella bernardiae LCDC 89-0504T, Isolated from Blood Culture.</title>
        <authorList>
            <person name="Bernier A.-M."/>
            <person name="Bernard K."/>
        </authorList>
    </citation>
    <scope>NUCLEOTIDE SEQUENCE [LARGE SCALE GENOMIC DNA]</scope>
    <source>
        <strain evidence="3 4">LCDC 89-0504</strain>
    </source>
</reference>
<dbReference type="SUPFAM" id="SSF48452">
    <property type="entry name" value="TPR-like"/>
    <property type="match status" value="1"/>
</dbReference>
<feature type="compositionally biased region" description="Basic and acidic residues" evidence="1">
    <location>
        <begin position="261"/>
        <end position="287"/>
    </location>
</feature>
<dbReference type="EMBL" id="LNIZ01000009">
    <property type="protein sequence ID" value="KTF03518.1"/>
    <property type="molecule type" value="Genomic_DNA"/>
</dbReference>
<feature type="compositionally biased region" description="Basic and acidic residues" evidence="1">
    <location>
        <begin position="230"/>
        <end position="241"/>
    </location>
</feature>
<evidence type="ECO:0000256" key="2">
    <source>
        <dbReference type="SAM" id="Phobius"/>
    </source>
</evidence>
<keyword evidence="2" id="KW-0812">Transmembrane</keyword>
<keyword evidence="4" id="KW-1185">Reference proteome</keyword>
<dbReference type="Proteomes" id="UP000054404">
    <property type="component" value="Unassembled WGS sequence"/>
</dbReference>
<evidence type="ECO:0000313" key="4">
    <source>
        <dbReference type="Proteomes" id="UP000054404"/>
    </source>
</evidence>
<sequence length="295" mass="30804">MRRAIVWRTPGAGKRVAPGSGADVGAGTGAASGIGEARTVSGAAARRSAWKRAVAALAGLVALALAVVTIVAGVAAFSLAAGKSRYDAGEFAASAQAYDVATHAMPDSLGRWKAFFGAGTARLKGGEAAAAISDLERALELVPPGISRDEGGVAEANPDVVAEDTGPTDECKVRINLAVATMSVAGGESDPQFTAAGYADAVRIIAPCEDEQSEKVRTQAEESQAEAEEEAARQEAERHEEGDQEPDAGEAGDQNSEPMSEQDRELLERISEAEQQRREWSEYDKQFGSKNGENW</sequence>
<accession>A0A0W1KJ71</accession>
<organism evidence="3 4">
    <name type="scientific">Trueperella bernardiae</name>
    <dbReference type="NCBI Taxonomy" id="59561"/>
    <lineage>
        <taxon>Bacteria</taxon>
        <taxon>Bacillati</taxon>
        <taxon>Actinomycetota</taxon>
        <taxon>Actinomycetes</taxon>
        <taxon>Actinomycetales</taxon>
        <taxon>Actinomycetaceae</taxon>
        <taxon>Trueperella</taxon>
    </lineage>
</organism>
<proteinExistence type="predicted"/>
<protein>
    <submittedName>
        <fullName evidence="3">Uncharacterized protein</fullName>
    </submittedName>
</protein>
<keyword evidence="2" id="KW-0472">Membrane</keyword>
<feature type="transmembrane region" description="Helical" evidence="2">
    <location>
        <begin position="54"/>
        <end position="77"/>
    </location>
</feature>
<dbReference type="OrthoDB" id="4829595at2"/>
<evidence type="ECO:0000313" key="3">
    <source>
        <dbReference type="EMBL" id="KTF03518.1"/>
    </source>
</evidence>
<dbReference type="RefSeq" id="WP_152994739.1">
    <property type="nucleotide sequence ID" value="NZ_LNIZ01000009.1"/>
</dbReference>
<evidence type="ECO:0000256" key="1">
    <source>
        <dbReference type="SAM" id="MobiDB-lite"/>
    </source>
</evidence>
<dbReference type="STRING" id="59561.AQZ59_01648"/>
<dbReference type="InterPro" id="IPR011990">
    <property type="entry name" value="TPR-like_helical_dom_sf"/>
</dbReference>